<evidence type="ECO:0000313" key="2">
    <source>
        <dbReference type="EMBL" id="MBB5918495.1"/>
    </source>
</evidence>
<dbReference type="InterPro" id="IPR016040">
    <property type="entry name" value="NAD(P)-bd_dom"/>
</dbReference>
<dbReference type="PANTHER" id="PTHR43355">
    <property type="entry name" value="FLAVIN REDUCTASE (NADPH)"/>
    <property type="match status" value="1"/>
</dbReference>
<dbReference type="SUPFAM" id="SSF51735">
    <property type="entry name" value="NAD(P)-binding Rossmann-fold domains"/>
    <property type="match status" value="1"/>
</dbReference>
<name>A0A7W9UN58_9NOCA</name>
<dbReference type="Proteomes" id="UP000540412">
    <property type="component" value="Unassembled WGS sequence"/>
</dbReference>
<evidence type="ECO:0000313" key="3">
    <source>
        <dbReference type="Proteomes" id="UP000540412"/>
    </source>
</evidence>
<dbReference type="InterPro" id="IPR051606">
    <property type="entry name" value="Polyketide_Oxido-like"/>
</dbReference>
<dbReference type="RefSeq" id="WP_040753575.1">
    <property type="nucleotide sequence ID" value="NZ_JACHIT010000002.1"/>
</dbReference>
<sequence length="232" mass="25175">MRLIVFGANGRTGRVLTRLALDAGHDVVAVTRQPAGFPLAHERLTVVEGDVHQRDSVYDAVAGGDAVVSALGVPGGGRQEISTYSVGAENMIAAMRRHGIRRIVVVSSAALDPKPYSEAGFLFNRIFVPVLVRFVGKTLYADMRRMEELLAASGLDWTAMRPGGLYDLPEVTEYTMAERHVDRRYTARIDLADCMLRQVSDDRFVGTTVGVGTAVRNPSLIEFVRAEALGGS</sequence>
<dbReference type="EMBL" id="JACHIT010000002">
    <property type="protein sequence ID" value="MBB5918495.1"/>
    <property type="molecule type" value="Genomic_DNA"/>
</dbReference>
<proteinExistence type="predicted"/>
<dbReference type="GO" id="GO:0004074">
    <property type="term" value="F:biliverdin reductase [NAD(P)H] activity"/>
    <property type="evidence" value="ECO:0007669"/>
    <property type="project" value="TreeGrafter"/>
</dbReference>
<accession>A0A7W9UN58</accession>
<dbReference type="InterPro" id="IPR036291">
    <property type="entry name" value="NAD(P)-bd_dom_sf"/>
</dbReference>
<dbReference type="AlphaFoldDB" id="A0A7W9UN58"/>
<dbReference type="GO" id="GO:0042602">
    <property type="term" value="F:riboflavin reductase (NADPH) activity"/>
    <property type="evidence" value="ECO:0007669"/>
    <property type="project" value="TreeGrafter"/>
</dbReference>
<feature type="domain" description="NAD(P)-binding" evidence="1">
    <location>
        <begin position="7"/>
        <end position="201"/>
    </location>
</feature>
<dbReference type="Pfam" id="PF13460">
    <property type="entry name" value="NAD_binding_10"/>
    <property type="match status" value="1"/>
</dbReference>
<gene>
    <name evidence="2" type="ORF">BJY24_007407</name>
</gene>
<dbReference type="Gene3D" id="3.40.50.720">
    <property type="entry name" value="NAD(P)-binding Rossmann-like Domain"/>
    <property type="match status" value="1"/>
</dbReference>
<dbReference type="PANTHER" id="PTHR43355:SF2">
    <property type="entry name" value="FLAVIN REDUCTASE (NADPH)"/>
    <property type="match status" value="1"/>
</dbReference>
<protein>
    <submittedName>
        <fullName evidence="2">Nucleoside-diphosphate-sugar epimerase</fullName>
    </submittedName>
</protein>
<keyword evidence="3" id="KW-1185">Reference proteome</keyword>
<organism evidence="2 3">
    <name type="scientific">Nocardia transvalensis</name>
    <dbReference type="NCBI Taxonomy" id="37333"/>
    <lineage>
        <taxon>Bacteria</taxon>
        <taxon>Bacillati</taxon>
        <taxon>Actinomycetota</taxon>
        <taxon>Actinomycetes</taxon>
        <taxon>Mycobacteriales</taxon>
        <taxon>Nocardiaceae</taxon>
        <taxon>Nocardia</taxon>
    </lineage>
</organism>
<reference evidence="2 3" key="1">
    <citation type="submission" date="2020-08" db="EMBL/GenBank/DDBJ databases">
        <title>Sequencing the genomes of 1000 actinobacteria strains.</title>
        <authorList>
            <person name="Klenk H.-P."/>
        </authorList>
    </citation>
    <scope>NUCLEOTIDE SEQUENCE [LARGE SCALE GENOMIC DNA]</scope>
    <source>
        <strain evidence="2 3">DSM 43582</strain>
    </source>
</reference>
<evidence type="ECO:0000259" key="1">
    <source>
        <dbReference type="Pfam" id="PF13460"/>
    </source>
</evidence>
<comment type="caution">
    <text evidence="2">The sequence shown here is derived from an EMBL/GenBank/DDBJ whole genome shotgun (WGS) entry which is preliminary data.</text>
</comment>